<proteinExistence type="predicted"/>
<dbReference type="SUPFAM" id="SSF52980">
    <property type="entry name" value="Restriction endonuclease-like"/>
    <property type="match status" value="1"/>
</dbReference>
<dbReference type="Pfam" id="PF05685">
    <property type="entry name" value="Uma2"/>
    <property type="match status" value="1"/>
</dbReference>
<dbReference type="AlphaFoldDB" id="A0A2W4YXN6"/>
<dbReference type="PANTHER" id="PTHR36558">
    <property type="entry name" value="GLR1098 PROTEIN"/>
    <property type="match status" value="1"/>
</dbReference>
<protein>
    <recommendedName>
        <fullName evidence="1">Putative restriction endonuclease domain-containing protein</fullName>
    </recommendedName>
</protein>
<dbReference type="PANTHER" id="PTHR36558:SF1">
    <property type="entry name" value="RESTRICTION ENDONUCLEASE DOMAIN-CONTAINING PROTEIN-RELATED"/>
    <property type="match status" value="1"/>
</dbReference>
<gene>
    <name evidence="2" type="ORF">DCF15_14725</name>
</gene>
<sequence length="196" mass="22496">MIAQLSDDRLTPEEYLAFEAESPVKHEYIDGRAYAMSGTTDVHNVLSQNALFALRIHLKGSGCSMYMANVKAQLVARSNYYYPDIFVTCNPVDRETSNSKRFPKLIIEVLSDSTEAFDRGDKFVDYQSFESLEEYVLINTRHRRVEIFRRSEGSLWTLQIYQDKGDDTDVVVEFKSLELKVPLSVLYEDVALQQAV</sequence>
<feature type="domain" description="Putative restriction endonuclease" evidence="1">
    <location>
        <begin position="12"/>
        <end position="180"/>
    </location>
</feature>
<organism evidence="2 3">
    <name type="scientific">Phormidesmis priestleyi</name>
    <dbReference type="NCBI Taxonomy" id="268141"/>
    <lineage>
        <taxon>Bacteria</taxon>
        <taxon>Bacillati</taxon>
        <taxon>Cyanobacteriota</taxon>
        <taxon>Cyanophyceae</taxon>
        <taxon>Leptolyngbyales</taxon>
        <taxon>Leptolyngbyaceae</taxon>
        <taxon>Phormidesmis</taxon>
    </lineage>
</organism>
<evidence type="ECO:0000313" key="3">
    <source>
        <dbReference type="Proteomes" id="UP000249794"/>
    </source>
</evidence>
<comment type="caution">
    <text evidence="2">The sequence shown here is derived from an EMBL/GenBank/DDBJ whole genome shotgun (WGS) entry which is preliminary data.</text>
</comment>
<dbReference type="InterPro" id="IPR011335">
    <property type="entry name" value="Restrct_endonuc-II-like"/>
</dbReference>
<evidence type="ECO:0000259" key="1">
    <source>
        <dbReference type="Pfam" id="PF05685"/>
    </source>
</evidence>
<dbReference type="EMBL" id="QBMP01000166">
    <property type="protein sequence ID" value="PZO51611.1"/>
    <property type="molecule type" value="Genomic_DNA"/>
</dbReference>
<dbReference type="Proteomes" id="UP000249794">
    <property type="component" value="Unassembled WGS sequence"/>
</dbReference>
<dbReference type="InterPro" id="IPR008538">
    <property type="entry name" value="Uma2"/>
</dbReference>
<dbReference type="CDD" id="cd06260">
    <property type="entry name" value="DUF820-like"/>
    <property type="match status" value="1"/>
</dbReference>
<dbReference type="Gene3D" id="3.90.1570.10">
    <property type="entry name" value="tt1808, chain A"/>
    <property type="match status" value="1"/>
</dbReference>
<evidence type="ECO:0000313" key="2">
    <source>
        <dbReference type="EMBL" id="PZO51611.1"/>
    </source>
</evidence>
<name>A0A2W4YXN6_9CYAN</name>
<reference evidence="2 3" key="2">
    <citation type="submission" date="2018-06" db="EMBL/GenBank/DDBJ databases">
        <title>Metagenomic assembly of (sub)arctic Cyanobacteria and their associated microbiome from non-axenic cultures.</title>
        <authorList>
            <person name="Baurain D."/>
        </authorList>
    </citation>
    <scope>NUCLEOTIDE SEQUENCE [LARGE SCALE GENOMIC DNA]</scope>
    <source>
        <strain evidence="2">ULC027bin1</strain>
    </source>
</reference>
<dbReference type="InterPro" id="IPR012296">
    <property type="entry name" value="Nuclease_put_TT1808"/>
</dbReference>
<accession>A0A2W4YXN6</accession>
<reference evidence="3" key="1">
    <citation type="submission" date="2018-04" db="EMBL/GenBank/DDBJ databases">
        <authorList>
            <person name="Cornet L."/>
        </authorList>
    </citation>
    <scope>NUCLEOTIDE SEQUENCE [LARGE SCALE GENOMIC DNA]</scope>
</reference>